<dbReference type="EMBL" id="SJPG01000001">
    <property type="protein sequence ID" value="TWT62524.1"/>
    <property type="molecule type" value="Genomic_DNA"/>
</dbReference>
<evidence type="ECO:0000313" key="2">
    <source>
        <dbReference type="EMBL" id="TWT62524.1"/>
    </source>
</evidence>
<dbReference type="OrthoDB" id="280386at2"/>
<comment type="caution">
    <text evidence="2">The sequence shown here is derived from an EMBL/GenBank/DDBJ whole genome shotgun (WGS) entry which is preliminary data.</text>
</comment>
<gene>
    <name evidence="2" type="ORF">Pan54_32660</name>
</gene>
<sequence>MSRQAHYSITRDNQTLIFSMCEWARFETSDYRKTIQEDLQRQDFEGCQNAIVDCTGLKYANSLFLESLLYIAAEMKRRGGKFCVCGVEPFVGELIQITHLDQRWPIYLNCDEAKAALS</sequence>
<dbReference type="RefSeq" id="WP_146504371.1">
    <property type="nucleotide sequence ID" value="NZ_SJPG01000001.1"/>
</dbReference>
<dbReference type="CDD" id="cd07043">
    <property type="entry name" value="STAS_anti-anti-sigma_factors"/>
    <property type="match status" value="1"/>
</dbReference>
<feature type="domain" description="STAS" evidence="1">
    <location>
        <begin position="31"/>
        <end position="117"/>
    </location>
</feature>
<name>A0A5C5XI95_9PLAN</name>
<dbReference type="PROSITE" id="PS50801">
    <property type="entry name" value="STAS"/>
    <property type="match status" value="1"/>
</dbReference>
<organism evidence="2 3">
    <name type="scientific">Rubinisphaera italica</name>
    <dbReference type="NCBI Taxonomy" id="2527969"/>
    <lineage>
        <taxon>Bacteria</taxon>
        <taxon>Pseudomonadati</taxon>
        <taxon>Planctomycetota</taxon>
        <taxon>Planctomycetia</taxon>
        <taxon>Planctomycetales</taxon>
        <taxon>Planctomycetaceae</taxon>
        <taxon>Rubinisphaera</taxon>
    </lineage>
</organism>
<dbReference type="InterPro" id="IPR036513">
    <property type="entry name" value="STAS_dom_sf"/>
</dbReference>
<protein>
    <submittedName>
        <fullName evidence="2">STAS domain protein</fullName>
    </submittedName>
</protein>
<reference evidence="2 3" key="1">
    <citation type="submission" date="2019-02" db="EMBL/GenBank/DDBJ databases">
        <title>Deep-cultivation of Planctomycetes and their phenomic and genomic characterization uncovers novel biology.</title>
        <authorList>
            <person name="Wiegand S."/>
            <person name="Jogler M."/>
            <person name="Boedeker C."/>
            <person name="Pinto D."/>
            <person name="Vollmers J."/>
            <person name="Rivas-Marin E."/>
            <person name="Kohn T."/>
            <person name="Peeters S.H."/>
            <person name="Heuer A."/>
            <person name="Rast P."/>
            <person name="Oberbeckmann S."/>
            <person name="Bunk B."/>
            <person name="Jeske O."/>
            <person name="Meyerdierks A."/>
            <person name="Storesund J.E."/>
            <person name="Kallscheuer N."/>
            <person name="Luecker S."/>
            <person name="Lage O.M."/>
            <person name="Pohl T."/>
            <person name="Merkel B.J."/>
            <person name="Hornburger P."/>
            <person name="Mueller R.-W."/>
            <person name="Bruemmer F."/>
            <person name="Labrenz M."/>
            <person name="Spormann A.M."/>
            <person name="Op Den Camp H."/>
            <person name="Overmann J."/>
            <person name="Amann R."/>
            <person name="Jetten M.S.M."/>
            <person name="Mascher T."/>
            <person name="Medema M.H."/>
            <person name="Devos D.P."/>
            <person name="Kaster A.-K."/>
            <person name="Ovreas L."/>
            <person name="Rohde M."/>
            <person name="Galperin M.Y."/>
            <person name="Jogler C."/>
        </authorList>
    </citation>
    <scope>NUCLEOTIDE SEQUENCE [LARGE SCALE GENOMIC DNA]</scope>
    <source>
        <strain evidence="2 3">Pan54</strain>
    </source>
</reference>
<dbReference type="AlphaFoldDB" id="A0A5C5XI95"/>
<keyword evidence="3" id="KW-1185">Reference proteome</keyword>
<accession>A0A5C5XI95</accession>
<proteinExistence type="predicted"/>
<dbReference type="InterPro" id="IPR002645">
    <property type="entry name" value="STAS_dom"/>
</dbReference>
<evidence type="ECO:0000259" key="1">
    <source>
        <dbReference type="PROSITE" id="PS50801"/>
    </source>
</evidence>
<dbReference type="Proteomes" id="UP000316095">
    <property type="component" value="Unassembled WGS sequence"/>
</dbReference>
<evidence type="ECO:0000313" key="3">
    <source>
        <dbReference type="Proteomes" id="UP000316095"/>
    </source>
</evidence>
<dbReference type="Pfam" id="PF01740">
    <property type="entry name" value="STAS"/>
    <property type="match status" value="1"/>
</dbReference>
<dbReference type="SUPFAM" id="SSF52091">
    <property type="entry name" value="SpoIIaa-like"/>
    <property type="match status" value="1"/>
</dbReference>
<dbReference type="Gene3D" id="3.30.750.24">
    <property type="entry name" value="STAS domain"/>
    <property type="match status" value="1"/>
</dbReference>